<evidence type="ECO:0000256" key="3">
    <source>
        <dbReference type="ARBA" id="ARBA00012239"/>
    </source>
</evidence>
<dbReference type="Pfam" id="PF00266">
    <property type="entry name" value="Aminotran_5"/>
    <property type="match status" value="2"/>
</dbReference>
<evidence type="ECO:0000256" key="2">
    <source>
        <dbReference type="ARBA" id="ARBA00006490"/>
    </source>
</evidence>
<dbReference type="InterPro" id="IPR000192">
    <property type="entry name" value="Aminotrans_V_dom"/>
</dbReference>
<evidence type="ECO:0000259" key="10">
    <source>
        <dbReference type="Pfam" id="PF00266"/>
    </source>
</evidence>
<dbReference type="GO" id="GO:0051536">
    <property type="term" value="F:iron-sulfur cluster binding"/>
    <property type="evidence" value="ECO:0007669"/>
    <property type="project" value="UniProtKB-KW"/>
</dbReference>
<dbReference type="InterPro" id="IPR015424">
    <property type="entry name" value="PyrdxlP-dep_Trfase"/>
</dbReference>
<dbReference type="PANTHER" id="PTHR11601">
    <property type="entry name" value="CYSTEINE DESULFURYLASE FAMILY MEMBER"/>
    <property type="match status" value="1"/>
</dbReference>
<accession>A0A1Y1HX28</accession>
<evidence type="ECO:0000313" key="12">
    <source>
        <dbReference type="Proteomes" id="UP000054558"/>
    </source>
</evidence>
<evidence type="ECO:0000256" key="9">
    <source>
        <dbReference type="SAM" id="MobiDB-lite"/>
    </source>
</evidence>
<name>A0A1Y1HX28_KLENI</name>
<dbReference type="Gene3D" id="3.90.1150.10">
    <property type="entry name" value="Aspartate Aminotransferase, domain 1"/>
    <property type="match status" value="2"/>
</dbReference>
<organism evidence="11 12">
    <name type="scientific">Klebsormidium nitens</name>
    <name type="common">Green alga</name>
    <name type="synonym">Ulothrix nitens</name>
    <dbReference type="NCBI Taxonomy" id="105231"/>
    <lineage>
        <taxon>Eukaryota</taxon>
        <taxon>Viridiplantae</taxon>
        <taxon>Streptophyta</taxon>
        <taxon>Klebsormidiophyceae</taxon>
        <taxon>Klebsormidiales</taxon>
        <taxon>Klebsormidiaceae</taxon>
        <taxon>Klebsormidium</taxon>
    </lineage>
</organism>
<dbReference type="PANTHER" id="PTHR11601:SF34">
    <property type="entry name" value="CYSTEINE DESULFURASE"/>
    <property type="match status" value="1"/>
</dbReference>
<keyword evidence="12" id="KW-1185">Reference proteome</keyword>
<dbReference type="GO" id="GO:0031071">
    <property type="term" value="F:cysteine desulfurase activity"/>
    <property type="evidence" value="ECO:0007669"/>
    <property type="project" value="UniProtKB-EC"/>
</dbReference>
<dbReference type="STRING" id="105231.A0A1Y1HX28"/>
<dbReference type="Gene3D" id="1.10.260.50">
    <property type="match status" value="2"/>
</dbReference>
<dbReference type="OMA" id="IIYGQSE"/>
<dbReference type="EMBL" id="DF237002">
    <property type="protein sequence ID" value="GAQ80408.1"/>
    <property type="molecule type" value="Genomic_DNA"/>
</dbReference>
<dbReference type="EC" id="2.8.1.7" evidence="3"/>
<dbReference type="SUPFAM" id="SSF53383">
    <property type="entry name" value="PLP-dependent transferases"/>
    <property type="match status" value="2"/>
</dbReference>
<keyword evidence="4" id="KW-0479">Metal-binding</keyword>
<dbReference type="InterPro" id="IPR020578">
    <property type="entry name" value="Aminotrans_V_PyrdxlP_BS"/>
</dbReference>
<feature type="domain" description="Aminotransferase class V" evidence="10">
    <location>
        <begin position="28"/>
        <end position="168"/>
    </location>
</feature>
<dbReference type="InterPro" id="IPR015421">
    <property type="entry name" value="PyrdxlP-dep_Trfase_major"/>
</dbReference>
<dbReference type="Proteomes" id="UP000054558">
    <property type="component" value="Unassembled WGS sequence"/>
</dbReference>
<evidence type="ECO:0000256" key="7">
    <source>
        <dbReference type="ARBA" id="ARBA00023014"/>
    </source>
</evidence>
<gene>
    <name evidence="11" type="ORF">KFL_000530350</name>
</gene>
<comment type="similarity">
    <text evidence="2">Belongs to the class-V pyridoxal-phosphate-dependent aminotransferase family. NifS/IscS subfamily.</text>
</comment>
<protein>
    <recommendedName>
        <fullName evidence="3">cysteine desulfurase</fullName>
        <ecNumber evidence="3">2.8.1.7</ecNumber>
    </recommendedName>
</protein>
<evidence type="ECO:0000313" key="11">
    <source>
        <dbReference type="EMBL" id="GAQ80408.1"/>
    </source>
</evidence>
<keyword evidence="5" id="KW-0663">Pyridoxal phosphate</keyword>
<sequence length="555" mass="58384">MDASTGSSSLEHPQRHPLGWEKLEGAPIYLDYNATTPISPEVSAAMLPFLQGFGWGNPSSTHVFGEQAKRAVEYARRQVADLIGCAEDEVFFTSGGTESNNWAIKGAVEAALAHLPPGRRSGPAFRLVTSAVEHPAVTEVMEHLRDSRGFDLRVAPVDSQGLVDADAVIAAAFGGAESGDLGRLESVTSADDSFQHSEASKVTNGIKEEGQAPESVEVAKAIMTDRSAVEETSTTGVETEGAEKAGPVKVLNGVFDAKVDGKVDGVGQGNGQASQTLIVSIMHSNNEVGAIQPIAEIGRALRKAGVVFHTDASQSIGKVPIKWDELEVDLLTIAGHKLYAPKGVGALIVRRGTRLAKLMHGAGHERGFRAGTENIMLIAGLGKACEVSRRDMARNVAHVTDVRDRLLSRLQQNLASGFQGSKRLALKVNGPIDAAKRLPSTLNISMSGVDGPRLLADLAPLVACSAGSACHSGGHGSPVLKAMGVPPEFAACTLRLSVGRETTEEEVDAAASCISEAIKKQHEFELPTIAVPDSFVSLFRQLSYSMGSPSPKKGG</sequence>
<dbReference type="Gene3D" id="3.40.640.10">
    <property type="entry name" value="Type I PLP-dependent aspartate aminotransferase-like (Major domain)"/>
    <property type="match status" value="2"/>
</dbReference>
<evidence type="ECO:0000256" key="1">
    <source>
        <dbReference type="ARBA" id="ARBA00001933"/>
    </source>
</evidence>
<dbReference type="AlphaFoldDB" id="A0A1Y1HX28"/>
<proteinExistence type="inferred from homology"/>
<dbReference type="PROSITE" id="PS00595">
    <property type="entry name" value="AA_TRANSFER_CLASS_5"/>
    <property type="match status" value="1"/>
</dbReference>
<dbReference type="GO" id="GO:0046872">
    <property type="term" value="F:metal ion binding"/>
    <property type="evidence" value="ECO:0007669"/>
    <property type="project" value="UniProtKB-KW"/>
</dbReference>
<reference evidence="11 12" key="1">
    <citation type="journal article" date="2014" name="Nat. Commun.">
        <title>Klebsormidium flaccidum genome reveals primary factors for plant terrestrial adaptation.</title>
        <authorList>
            <person name="Hori K."/>
            <person name="Maruyama F."/>
            <person name="Fujisawa T."/>
            <person name="Togashi T."/>
            <person name="Yamamoto N."/>
            <person name="Seo M."/>
            <person name="Sato S."/>
            <person name="Yamada T."/>
            <person name="Mori H."/>
            <person name="Tajima N."/>
            <person name="Moriyama T."/>
            <person name="Ikeuchi M."/>
            <person name="Watanabe M."/>
            <person name="Wada H."/>
            <person name="Kobayashi K."/>
            <person name="Saito M."/>
            <person name="Masuda T."/>
            <person name="Sasaki-Sekimoto Y."/>
            <person name="Mashiguchi K."/>
            <person name="Awai K."/>
            <person name="Shimojima M."/>
            <person name="Masuda S."/>
            <person name="Iwai M."/>
            <person name="Nobusawa T."/>
            <person name="Narise T."/>
            <person name="Kondo S."/>
            <person name="Saito H."/>
            <person name="Sato R."/>
            <person name="Murakawa M."/>
            <person name="Ihara Y."/>
            <person name="Oshima-Yamada Y."/>
            <person name="Ohtaka K."/>
            <person name="Satoh M."/>
            <person name="Sonobe K."/>
            <person name="Ishii M."/>
            <person name="Ohtani R."/>
            <person name="Kanamori-Sato M."/>
            <person name="Honoki R."/>
            <person name="Miyazaki D."/>
            <person name="Mochizuki H."/>
            <person name="Umetsu J."/>
            <person name="Higashi K."/>
            <person name="Shibata D."/>
            <person name="Kamiya Y."/>
            <person name="Sato N."/>
            <person name="Nakamura Y."/>
            <person name="Tabata S."/>
            <person name="Ida S."/>
            <person name="Kurokawa K."/>
            <person name="Ohta H."/>
        </authorList>
    </citation>
    <scope>NUCLEOTIDE SEQUENCE [LARGE SCALE GENOMIC DNA]</scope>
    <source>
        <strain evidence="11 12">NIES-2285</strain>
    </source>
</reference>
<dbReference type="InterPro" id="IPR015422">
    <property type="entry name" value="PyrdxlP-dep_Trfase_small"/>
</dbReference>
<feature type="domain" description="Aminotransferase class V" evidence="10">
    <location>
        <begin position="274"/>
        <end position="509"/>
    </location>
</feature>
<evidence type="ECO:0000256" key="4">
    <source>
        <dbReference type="ARBA" id="ARBA00022723"/>
    </source>
</evidence>
<keyword evidence="7" id="KW-0411">Iron-sulfur</keyword>
<evidence type="ECO:0000256" key="6">
    <source>
        <dbReference type="ARBA" id="ARBA00023004"/>
    </source>
</evidence>
<dbReference type="OrthoDB" id="10250117at2759"/>
<comment type="cofactor">
    <cofactor evidence="1 8">
        <name>pyridoxal 5'-phosphate</name>
        <dbReference type="ChEBI" id="CHEBI:597326"/>
    </cofactor>
</comment>
<evidence type="ECO:0000256" key="5">
    <source>
        <dbReference type="ARBA" id="ARBA00022898"/>
    </source>
</evidence>
<evidence type="ECO:0000256" key="8">
    <source>
        <dbReference type="RuleBase" id="RU004504"/>
    </source>
</evidence>
<feature type="region of interest" description="Disordered" evidence="9">
    <location>
        <begin position="189"/>
        <end position="214"/>
    </location>
</feature>
<keyword evidence="6" id="KW-0408">Iron</keyword>